<evidence type="ECO:0000256" key="12">
    <source>
        <dbReference type="ARBA" id="ARBA00047761"/>
    </source>
</evidence>
<dbReference type="PANTHER" id="PTHR43156">
    <property type="entry name" value="STAGE II SPORULATION PROTEIN E-RELATED"/>
    <property type="match status" value="1"/>
</dbReference>
<dbReference type="InterPro" id="IPR003018">
    <property type="entry name" value="GAF"/>
</dbReference>
<dbReference type="SUPFAM" id="SSF55781">
    <property type="entry name" value="GAF domain-like"/>
    <property type="match status" value="1"/>
</dbReference>
<keyword evidence="19" id="KW-1185">Reference proteome</keyword>
<dbReference type="GO" id="GO:0016301">
    <property type="term" value="F:kinase activity"/>
    <property type="evidence" value="ECO:0007669"/>
    <property type="project" value="UniProtKB-KW"/>
</dbReference>
<dbReference type="CDD" id="cd16936">
    <property type="entry name" value="HATPase_RsbW-like"/>
    <property type="match status" value="1"/>
</dbReference>
<dbReference type="GO" id="GO:0004722">
    <property type="term" value="F:protein serine/threonine phosphatase activity"/>
    <property type="evidence" value="ECO:0007669"/>
    <property type="project" value="UniProtKB-EC"/>
</dbReference>
<dbReference type="FunFam" id="3.60.40.10:FF:000005">
    <property type="entry name" value="Serine/threonine protein phosphatase"/>
    <property type="match status" value="1"/>
</dbReference>
<evidence type="ECO:0000256" key="4">
    <source>
        <dbReference type="ARBA" id="ARBA00022723"/>
    </source>
</evidence>
<keyword evidence="10" id="KW-0904">Protein phosphatase</keyword>
<dbReference type="GO" id="GO:0005524">
    <property type="term" value="F:ATP binding"/>
    <property type="evidence" value="ECO:0007669"/>
    <property type="project" value="UniProtKB-KW"/>
</dbReference>
<reference evidence="18" key="2">
    <citation type="submission" date="2020-09" db="EMBL/GenBank/DDBJ databases">
        <authorList>
            <person name="Sun Q."/>
            <person name="Ohkuma M."/>
        </authorList>
    </citation>
    <scope>NUCLEOTIDE SEQUENCE</scope>
    <source>
        <strain evidence="18">JCM 5069</strain>
    </source>
</reference>
<protein>
    <recommendedName>
        <fullName evidence="1">protein-serine/threonine phosphatase</fullName>
        <ecNumber evidence="1">3.1.3.16</ecNumber>
    </recommendedName>
    <alternativeName>
        <fullName evidence="15">Protein-serine/threonine phosphatase</fullName>
    </alternativeName>
    <alternativeName>
        <fullName evidence="14">Serine/threonine-protein kinase</fullName>
    </alternativeName>
</protein>
<evidence type="ECO:0000256" key="10">
    <source>
        <dbReference type="ARBA" id="ARBA00022912"/>
    </source>
</evidence>
<dbReference type="InterPro" id="IPR001932">
    <property type="entry name" value="PPM-type_phosphatase-like_dom"/>
</dbReference>
<dbReference type="InterPro" id="IPR035965">
    <property type="entry name" value="PAS-like_dom_sf"/>
</dbReference>
<keyword evidence="7" id="KW-0378">Hydrolase</keyword>
<evidence type="ECO:0000259" key="16">
    <source>
        <dbReference type="SMART" id="SM00065"/>
    </source>
</evidence>
<reference evidence="18" key="1">
    <citation type="journal article" date="2014" name="Int. J. Syst. Evol. Microbiol.">
        <title>Complete genome sequence of Corynebacterium casei LMG S-19264T (=DSM 44701T), isolated from a smear-ripened cheese.</title>
        <authorList>
            <consortium name="US DOE Joint Genome Institute (JGI-PGF)"/>
            <person name="Walter F."/>
            <person name="Albersmeier A."/>
            <person name="Kalinowski J."/>
            <person name="Ruckert C."/>
        </authorList>
    </citation>
    <scope>NUCLEOTIDE SEQUENCE</scope>
    <source>
        <strain evidence="18">JCM 5069</strain>
    </source>
</reference>
<evidence type="ECO:0000313" key="18">
    <source>
        <dbReference type="EMBL" id="GHH72786.1"/>
    </source>
</evidence>
<accession>A0A919FUY1</accession>
<dbReference type="CDD" id="cd00130">
    <property type="entry name" value="PAS"/>
    <property type="match status" value="1"/>
</dbReference>
<dbReference type="SMART" id="SM00065">
    <property type="entry name" value="GAF"/>
    <property type="match status" value="1"/>
</dbReference>
<keyword evidence="4" id="KW-0479">Metal-binding</keyword>
<dbReference type="InterPro" id="IPR052016">
    <property type="entry name" value="Bact_Sigma-Reg"/>
</dbReference>
<keyword evidence="6" id="KW-0418">Kinase</keyword>
<dbReference type="RefSeq" id="WP_189929662.1">
    <property type="nucleotide sequence ID" value="NZ_BNCD01000002.1"/>
</dbReference>
<dbReference type="Pfam" id="PF13185">
    <property type="entry name" value="GAF_2"/>
    <property type="match status" value="1"/>
</dbReference>
<dbReference type="GO" id="GO:0046872">
    <property type="term" value="F:metal ion binding"/>
    <property type="evidence" value="ECO:0007669"/>
    <property type="project" value="UniProtKB-KW"/>
</dbReference>
<dbReference type="Proteomes" id="UP000603708">
    <property type="component" value="Unassembled WGS sequence"/>
</dbReference>
<keyword evidence="5" id="KW-0547">Nucleotide-binding</keyword>
<dbReference type="AlphaFoldDB" id="A0A919FUY1"/>
<dbReference type="Pfam" id="PF07228">
    <property type="entry name" value="SpoIIE"/>
    <property type="match status" value="1"/>
</dbReference>
<proteinExistence type="predicted"/>
<dbReference type="Gene3D" id="3.30.565.10">
    <property type="entry name" value="Histidine kinase-like ATPase, C-terminal domain"/>
    <property type="match status" value="1"/>
</dbReference>
<organism evidence="18 19">
    <name type="scientific">Streptomyces sulfonofaciens</name>
    <dbReference type="NCBI Taxonomy" id="68272"/>
    <lineage>
        <taxon>Bacteria</taxon>
        <taxon>Bacillati</taxon>
        <taxon>Actinomycetota</taxon>
        <taxon>Actinomycetes</taxon>
        <taxon>Kitasatosporales</taxon>
        <taxon>Streptomycetaceae</taxon>
        <taxon>Streptomyces</taxon>
    </lineage>
</organism>
<dbReference type="Pfam" id="PF13581">
    <property type="entry name" value="HATPase_c_2"/>
    <property type="match status" value="1"/>
</dbReference>
<evidence type="ECO:0000256" key="9">
    <source>
        <dbReference type="ARBA" id="ARBA00022842"/>
    </source>
</evidence>
<keyword evidence="9" id="KW-0460">Magnesium</keyword>
<evidence type="ECO:0000256" key="14">
    <source>
        <dbReference type="ARBA" id="ARBA00075117"/>
    </source>
</evidence>
<comment type="function">
    <text evidence="13">Primarily acts as an independent SigF regulator that is sensitive to the osmosensory signal, mediating the cross talk of PknD with the SigF regulon. Possesses both phosphatase and kinase activities. The kinase domain functions as a classic anti-sigma factor-like kinase to phosphorylate the anti-anti-sigma factor domain at the canonical regulatory site, and the phosphatase domain antagonizes this activity.</text>
</comment>
<gene>
    <name evidence="18" type="ORF">GCM10018793_10360</name>
</gene>
<dbReference type="EMBL" id="BNCD01000002">
    <property type="protein sequence ID" value="GHH72786.1"/>
    <property type="molecule type" value="Genomic_DNA"/>
</dbReference>
<comment type="caution">
    <text evidence="18">The sequence shown here is derived from an EMBL/GenBank/DDBJ whole genome shotgun (WGS) entry which is preliminary data.</text>
</comment>
<evidence type="ECO:0000256" key="15">
    <source>
        <dbReference type="ARBA" id="ARBA00081350"/>
    </source>
</evidence>
<dbReference type="Gene3D" id="3.30.450.40">
    <property type="match status" value="1"/>
</dbReference>
<evidence type="ECO:0000256" key="11">
    <source>
        <dbReference type="ARBA" id="ARBA00023211"/>
    </source>
</evidence>
<dbReference type="SMART" id="SM00086">
    <property type="entry name" value="PAC"/>
    <property type="match status" value="1"/>
</dbReference>
<dbReference type="InterPro" id="IPR001610">
    <property type="entry name" value="PAC"/>
</dbReference>
<evidence type="ECO:0000256" key="7">
    <source>
        <dbReference type="ARBA" id="ARBA00022801"/>
    </source>
</evidence>
<dbReference type="Gene3D" id="3.60.40.10">
    <property type="entry name" value="PPM-type phosphatase domain"/>
    <property type="match status" value="1"/>
</dbReference>
<dbReference type="SUPFAM" id="SSF55785">
    <property type="entry name" value="PYP-like sensor domain (PAS domain)"/>
    <property type="match status" value="1"/>
</dbReference>
<evidence type="ECO:0000256" key="5">
    <source>
        <dbReference type="ARBA" id="ARBA00022741"/>
    </source>
</evidence>
<evidence type="ECO:0000256" key="6">
    <source>
        <dbReference type="ARBA" id="ARBA00022777"/>
    </source>
</evidence>
<dbReference type="Pfam" id="PF08447">
    <property type="entry name" value="PAS_3"/>
    <property type="match status" value="1"/>
</dbReference>
<keyword evidence="11" id="KW-0464">Manganese</keyword>
<dbReference type="InterPro" id="IPR036890">
    <property type="entry name" value="HATPase_C_sf"/>
</dbReference>
<sequence length="686" mass="74457">MADGGARSSPQEPEPQRQVPILALNRLGSFHWDLDRRRMRMDATGLAVFGIAEDEYDGRPGTLGARIPPADTRRIRDTISTAFRGRAESYGTYFRVLRPGEGLRWAHTHGFVRRDAQGRARWVHGIVRDATEELGEPGRPPARPAHRGGVPLGTVVQNATTALARARTVRDVVQVLRDAYDVERLGSASMVLGLVEGGRLHIVAAQPPSRLAPGSEVTRLDERYPTNDAVRTLSPLFIESPEEFKRTYPELWDVFGAYGLTAAAYLPLIAQGRPIGVFALHYHDRTAFSDEERTLLIALASNIAQGLQRAMFFDQATDLAQSLQEAMLPHSIPAVPGADVAVRYRSASLAREIGGDWYDMIPLPRGRYGAVIGDVQGHDTHAAAVMGQLRIVLRAYAAEGHTPATVLTRASVFLNELDTERFATCVYAEADLSTGMVQLVRAGHLAPLLRLEDGTCRPVEVAGGLPLGHSEEFGRPEYDVTTLELAPGQTLLMFTDGLVERPGADVDEGLAALAAQVGAGPHDLDRLADELSSVVDEREGEDDVALLLLRRHARQAGTRLRREVARDDPGALSAARQLIRAAGRALGVEERGDEMELVADELITNVLVHTEGPATVTVRLQDGGARRMRVEVEDSSSALPRRREAGEAGVSGRGLLLVDRLADDWGVEARGGGKCVWSEFIVPEGG</sequence>
<dbReference type="PANTHER" id="PTHR43156:SF2">
    <property type="entry name" value="STAGE II SPORULATION PROTEIN E"/>
    <property type="match status" value="1"/>
</dbReference>
<evidence type="ECO:0000256" key="2">
    <source>
        <dbReference type="ARBA" id="ARBA00022553"/>
    </source>
</evidence>
<dbReference type="InterPro" id="IPR029016">
    <property type="entry name" value="GAF-like_dom_sf"/>
</dbReference>
<feature type="domain" description="PPM-type phosphatase" evidence="17">
    <location>
        <begin position="335"/>
        <end position="551"/>
    </location>
</feature>
<feature type="domain" description="GAF" evidence="16">
    <location>
        <begin position="151"/>
        <end position="317"/>
    </location>
</feature>
<dbReference type="InterPro" id="IPR013655">
    <property type="entry name" value="PAS_fold_3"/>
</dbReference>
<dbReference type="InterPro" id="IPR003594">
    <property type="entry name" value="HATPase_dom"/>
</dbReference>
<evidence type="ECO:0000256" key="13">
    <source>
        <dbReference type="ARBA" id="ARBA00056274"/>
    </source>
</evidence>
<evidence type="ECO:0000256" key="1">
    <source>
        <dbReference type="ARBA" id="ARBA00013081"/>
    </source>
</evidence>
<dbReference type="InterPro" id="IPR000014">
    <property type="entry name" value="PAS"/>
</dbReference>
<evidence type="ECO:0000259" key="17">
    <source>
        <dbReference type="SMART" id="SM00331"/>
    </source>
</evidence>
<comment type="catalytic activity">
    <reaction evidence="12">
        <text>O-phospho-L-seryl-[protein] + H2O = L-seryl-[protein] + phosphate</text>
        <dbReference type="Rhea" id="RHEA:20629"/>
        <dbReference type="Rhea" id="RHEA-COMP:9863"/>
        <dbReference type="Rhea" id="RHEA-COMP:11604"/>
        <dbReference type="ChEBI" id="CHEBI:15377"/>
        <dbReference type="ChEBI" id="CHEBI:29999"/>
        <dbReference type="ChEBI" id="CHEBI:43474"/>
        <dbReference type="ChEBI" id="CHEBI:83421"/>
        <dbReference type="EC" id="3.1.3.16"/>
    </reaction>
</comment>
<name>A0A919FUY1_9ACTN</name>
<evidence type="ECO:0000313" key="19">
    <source>
        <dbReference type="Proteomes" id="UP000603708"/>
    </source>
</evidence>
<dbReference type="SMART" id="SM00331">
    <property type="entry name" value="PP2C_SIG"/>
    <property type="match status" value="1"/>
</dbReference>
<dbReference type="SUPFAM" id="SSF81606">
    <property type="entry name" value="PP2C-like"/>
    <property type="match status" value="1"/>
</dbReference>
<keyword evidence="2" id="KW-0597">Phosphoprotein</keyword>
<dbReference type="InterPro" id="IPR036457">
    <property type="entry name" value="PPM-type-like_dom_sf"/>
</dbReference>
<keyword evidence="8" id="KW-0067">ATP-binding</keyword>
<evidence type="ECO:0000256" key="3">
    <source>
        <dbReference type="ARBA" id="ARBA00022679"/>
    </source>
</evidence>
<dbReference type="SUPFAM" id="SSF55874">
    <property type="entry name" value="ATPase domain of HSP90 chaperone/DNA topoisomerase II/histidine kinase"/>
    <property type="match status" value="1"/>
</dbReference>
<dbReference type="EC" id="3.1.3.16" evidence="1"/>
<dbReference type="Gene3D" id="3.30.450.20">
    <property type="entry name" value="PAS domain"/>
    <property type="match status" value="1"/>
</dbReference>
<keyword evidence="3" id="KW-0808">Transferase</keyword>
<evidence type="ECO:0000256" key="8">
    <source>
        <dbReference type="ARBA" id="ARBA00022840"/>
    </source>
</evidence>